<keyword evidence="3" id="KW-1185">Reference proteome</keyword>
<proteinExistence type="predicted"/>
<dbReference type="Proteomes" id="UP000516428">
    <property type="component" value="Chromosome"/>
</dbReference>
<dbReference type="RefSeq" id="WP_188335496.1">
    <property type="nucleotide sequence ID" value="NZ_CP061281.1"/>
</dbReference>
<accession>A0A7H1B1Y6</accession>
<dbReference type="KEGG" id="sxn:IAG42_03285"/>
<evidence type="ECO:0000256" key="1">
    <source>
        <dbReference type="SAM" id="MobiDB-lite"/>
    </source>
</evidence>
<feature type="region of interest" description="Disordered" evidence="1">
    <location>
        <begin position="34"/>
        <end position="76"/>
    </location>
</feature>
<dbReference type="EMBL" id="CP061281">
    <property type="protein sequence ID" value="QNS02741.1"/>
    <property type="molecule type" value="Genomic_DNA"/>
</dbReference>
<dbReference type="AlphaFoldDB" id="A0A7H1B1Y6"/>
<gene>
    <name evidence="2" type="ORF">IAG42_03285</name>
</gene>
<name>A0A7H1B1Y6_9ACTN</name>
<evidence type="ECO:0000313" key="2">
    <source>
        <dbReference type="EMBL" id="QNS02741.1"/>
    </source>
</evidence>
<evidence type="ECO:0000313" key="3">
    <source>
        <dbReference type="Proteomes" id="UP000516428"/>
    </source>
</evidence>
<reference evidence="2 3" key="1">
    <citation type="submission" date="2020-09" db="EMBL/GenBank/DDBJ databases">
        <title>A novel species.</title>
        <authorList>
            <person name="Gao J."/>
        </authorList>
    </citation>
    <scope>NUCLEOTIDE SEQUENCE [LARGE SCALE GENOMIC DNA]</scope>
    <source>
        <strain evidence="2 3">CRXT-Y-14</strain>
    </source>
</reference>
<organism evidence="2 3">
    <name type="scientific">Streptomyces xanthii</name>
    <dbReference type="NCBI Taxonomy" id="2768069"/>
    <lineage>
        <taxon>Bacteria</taxon>
        <taxon>Bacillati</taxon>
        <taxon>Actinomycetota</taxon>
        <taxon>Actinomycetes</taxon>
        <taxon>Kitasatosporales</taxon>
        <taxon>Streptomycetaceae</taxon>
        <taxon>Streptomyces</taxon>
    </lineage>
</organism>
<protein>
    <submittedName>
        <fullName evidence="2">Uncharacterized protein</fullName>
    </submittedName>
</protein>
<sequence>MTLQDHLVTVMLSNCTDDDAHRVLSHLGVLAGAPGPTPAPAGGGSHAPAHPTVWTAEVDPEAGPPEAGSDARAAGLDGSVALNAQGSPHGVQALRDVLAQAFTVEDTGSVSGDQERDCQFRLTAR</sequence>